<dbReference type="RefSeq" id="WP_011125694.1">
    <property type="nucleotide sequence ID" value="NC_005042.1"/>
</dbReference>
<dbReference type="KEGG" id="pma:Pro_1544"/>
<organism evidence="2 3">
    <name type="scientific">Prochlorococcus marinus (strain SARG / CCMP1375 / SS120)</name>
    <dbReference type="NCBI Taxonomy" id="167539"/>
    <lineage>
        <taxon>Bacteria</taxon>
        <taxon>Bacillati</taxon>
        <taxon>Cyanobacteriota</taxon>
        <taxon>Cyanophyceae</taxon>
        <taxon>Synechococcales</taxon>
        <taxon>Prochlorococcaceae</taxon>
        <taxon>Prochlorococcus</taxon>
    </lineage>
</organism>
<proteinExistence type="predicted"/>
<gene>
    <name evidence="2" type="ordered locus">Pro_1544</name>
</gene>
<feature type="region of interest" description="Disordered" evidence="1">
    <location>
        <begin position="68"/>
        <end position="89"/>
    </location>
</feature>
<reference evidence="2 3" key="1">
    <citation type="journal article" date="2003" name="Proc. Natl. Acad. Sci. U.S.A.">
        <title>Genome sequence of the cyanobacterium Prochlorococcus marinus SS120, a nearly minimal oxyphototrophic genome.</title>
        <authorList>
            <person name="Dufresne A."/>
            <person name="Salanoubat M."/>
            <person name="Partensky F."/>
            <person name="Artiguenave F."/>
            <person name="Axmann I.M."/>
            <person name="Barbe V."/>
            <person name="Duprat S."/>
            <person name="Galperin M.Y."/>
            <person name="Koonin E.V."/>
            <person name="Le Gall F."/>
            <person name="Makarova K.S."/>
            <person name="Ostrowski M."/>
            <person name="Oztas S."/>
            <person name="Robert C."/>
            <person name="Rogozin I.B."/>
            <person name="Scanlan D.J."/>
            <person name="Tandeau de Marsac N."/>
            <person name="Weissenbach J."/>
            <person name="Wincker P."/>
            <person name="Wolf Y.I."/>
            <person name="Hess W.R."/>
        </authorList>
    </citation>
    <scope>NUCLEOTIDE SEQUENCE [LARGE SCALE GENOMIC DNA]</scope>
    <source>
        <strain evidence="3">SARG / CCMP1375 / SS120</strain>
    </source>
</reference>
<accession>Q7VAC0</accession>
<dbReference type="HOGENOM" id="CLU_2452207_0_0_3"/>
<name>Q7VAC0_PROMA</name>
<protein>
    <submittedName>
        <fullName evidence="2">Uncharacterized protein</fullName>
    </submittedName>
</protein>
<sequence>MDSFGSNHPAVAGKGWVCSKKPLWEKGLSTLGSASVPSTTSEKCPQVEPEVGKNNSCLNGLTAEEISKHPLVNSQRPNRAPVDWGSKFK</sequence>
<dbReference type="STRING" id="167539.Pro_1544"/>
<dbReference type="EnsemblBacteria" id="AAQ00588">
    <property type="protein sequence ID" value="AAQ00588"/>
    <property type="gene ID" value="Pro_1544"/>
</dbReference>
<dbReference type="AlphaFoldDB" id="Q7VAC0"/>
<evidence type="ECO:0000313" key="2">
    <source>
        <dbReference type="EMBL" id="AAQ00588.1"/>
    </source>
</evidence>
<feature type="compositionally biased region" description="Polar residues" evidence="1">
    <location>
        <begin position="30"/>
        <end position="43"/>
    </location>
</feature>
<feature type="region of interest" description="Disordered" evidence="1">
    <location>
        <begin position="30"/>
        <end position="56"/>
    </location>
</feature>
<dbReference type="Proteomes" id="UP000001420">
    <property type="component" value="Chromosome"/>
</dbReference>
<dbReference type="EMBL" id="AE017126">
    <property type="protein sequence ID" value="AAQ00588.1"/>
    <property type="molecule type" value="Genomic_DNA"/>
</dbReference>
<dbReference type="PATRIC" id="fig|167539.5.peg.1625"/>
<evidence type="ECO:0000256" key="1">
    <source>
        <dbReference type="SAM" id="MobiDB-lite"/>
    </source>
</evidence>
<evidence type="ECO:0000313" key="3">
    <source>
        <dbReference type="Proteomes" id="UP000001420"/>
    </source>
</evidence>
<keyword evidence="3" id="KW-1185">Reference proteome</keyword>